<feature type="chain" id="PRO_5005892123" evidence="2">
    <location>
        <begin position="20"/>
        <end position="130"/>
    </location>
</feature>
<keyword evidence="2" id="KW-0732">Signal</keyword>
<evidence type="ECO:0000256" key="2">
    <source>
        <dbReference type="SAM" id="SignalP"/>
    </source>
</evidence>
<dbReference type="SMART" id="SM00254">
    <property type="entry name" value="ShKT"/>
    <property type="match status" value="2"/>
</dbReference>
<dbReference type="Gene3D" id="1.10.10.1940">
    <property type="match status" value="1"/>
</dbReference>
<dbReference type="Proteomes" id="UP000038045">
    <property type="component" value="Unplaced"/>
</dbReference>
<evidence type="ECO:0000259" key="3">
    <source>
        <dbReference type="PROSITE" id="PS51670"/>
    </source>
</evidence>
<evidence type="ECO:0000313" key="4">
    <source>
        <dbReference type="Proteomes" id="UP000038045"/>
    </source>
</evidence>
<feature type="disulfide bond" evidence="1">
    <location>
        <begin position="22"/>
        <end position="56"/>
    </location>
</feature>
<dbReference type="InterPro" id="IPR003582">
    <property type="entry name" value="ShKT_dom"/>
</dbReference>
<name>A0A0N4ZRN6_PARTI</name>
<feature type="domain" description="ShKT" evidence="3">
    <location>
        <begin position="22"/>
        <end position="56"/>
    </location>
</feature>
<dbReference type="WBParaSite" id="PTRK_0001117000.1">
    <property type="protein sequence ID" value="PTRK_0001117000.1"/>
    <property type="gene ID" value="PTRK_0001117000"/>
</dbReference>
<sequence length="130" mass="14798">MNFIILVILCSMYVISVFSSVCENISPNCYSIRKHCKSPTYIKIMRKNCAKACGFCTPPIKSTSPLMRDRIHNCQAIIDKCNVELFMAYMEKNCKRTCSTVTIKKSTTETYPETTLEELESSGEIIDNDE</sequence>
<protein>
    <submittedName>
        <fullName evidence="5">ShKT domain-containing protein</fullName>
    </submittedName>
</protein>
<feature type="signal peptide" evidence="2">
    <location>
        <begin position="1"/>
        <end position="19"/>
    </location>
</feature>
<evidence type="ECO:0000313" key="5">
    <source>
        <dbReference type="WBParaSite" id="PTRK_0001117000.1"/>
    </source>
</evidence>
<dbReference type="PROSITE" id="PS51670">
    <property type="entry name" value="SHKT"/>
    <property type="match status" value="1"/>
</dbReference>
<evidence type="ECO:0000256" key="1">
    <source>
        <dbReference type="PROSITE-ProRule" id="PRU01005"/>
    </source>
</evidence>
<keyword evidence="1" id="KW-1015">Disulfide bond</keyword>
<dbReference type="Pfam" id="PF01549">
    <property type="entry name" value="ShK"/>
    <property type="match status" value="2"/>
</dbReference>
<keyword evidence="4" id="KW-1185">Reference proteome</keyword>
<reference evidence="5" key="1">
    <citation type="submission" date="2017-02" db="UniProtKB">
        <authorList>
            <consortium name="WormBaseParasite"/>
        </authorList>
    </citation>
    <scope>IDENTIFICATION</scope>
</reference>
<dbReference type="AlphaFoldDB" id="A0A0N4ZRN6"/>
<organism evidence="4 5">
    <name type="scientific">Parastrongyloides trichosuri</name>
    <name type="common">Possum-specific nematode worm</name>
    <dbReference type="NCBI Taxonomy" id="131310"/>
    <lineage>
        <taxon>Eukaryota</taxon>
        <taxon>Metazoa</taxon>
        <taxon>Ecdysozoa</taxon>
        <taxon>Nematoda</taxon>
        <taxon>Chromadorea</taxon>
        <taxon>Rhabditida</taxon>
        <taxon>Tylenchina</taxon>
        <taxon>Panagrolaimomorpha</taxon>
        <taxon>Strongyloidoidea</taxon>
        <taxon>Strongyloididae</taxon>
        <taxon>Parastrongyloides</taxon>
    </lineage>
</organism>
<proteinExistence type="predicted"/>
<comment type="caution">
    <text evidence="1">Lacks conserved residue(s) required for the propagation of feature annotation.</text>
</comment>
<accession>A0A0N4ZRN6</accession>